<dbReference type="GO" id="GO:0051707">
    <property type="term" value="P:response to other organism"/>
    <property type="evidence" value="ECO:0007669"/>
    <property type="project" value="UniProtKB-ARBA"/>
</dbReference>
<evidence type="ECO:0000259" key="3">
    <source>
        <dbReference type="PROSITE" id="PS50104"/>
    </source>
</evidence>
<dbReference type="SUPFAM" id="SSF52200">
    <property type="entry name" value="Toll/Interleukin receptor TIR domain"/>
    <property type="match status" value="1"/>
</dbReference>
<dbReference type="EMBL" id="JAHRHJ020000008">
    <property type="protein sequence ID" value="KAH9303604.1"/>
    <property type="molecule type" value="Genomic_DNA"/>
</dbReference>
<dbReference type="GO" id="GO:0007165">
    <property type="term" value="P:signal transduction"/>
    <property type="evidence" value="ECO:0007669"/>
    <property type="project" value="InterPro"/>
</dbReference>
<dbReference type="OMA" id="KCSGFTR"/>
<dbReference type="InterPro" id="IPR002182">
    <property type="entry name" value="NB-ARC"/>
</dbReference>
<dbReference type="Pfam" id="PF00931">
    <property type="entry name" value="NB-ARC"/>
    <property type="match status" value="1"/>
</dbReference>
<dbReference type="PANTHER" id="PTHR11017">
    <property type="entry name" value="LEUCINE-RICH REPEAT-CONTAINING PROTEIN"/>
    <property type="match status" value="1"/>
</dbReference>
<dbReference type="PANTHER" id="PTHR11017:SF385">
    <property type="entry name" value="DISEASE RESISTANCE PROTEIN (TIR-NBS-LRR CLASS)-RELATED"/>
    <property type="match status" value="1"/>
</dbReference>
<organism evidence="4 5">
    <name type="scientific">Taxus chinensis</name>
    <name type="common">Chinese yew</name>
    <name type="synonym">Taxus wallichiana var. chinensis</name>
    <dbReference type="NCBI Taxonomy" id="29808"/>
    <lineage>
        <taxon>Eukaryota</taxon>
        <taxon>Viridiplantae</taxon>
        <taxon>Streptophyta</taxon>
        <taxon>Embryophyta</taxon>
        <taxon>Tracheophyta</taxon>
        <taxon>Spermatophyta</taxon>
        <taxon>Pinopsida</taxon>
        <taxon>Pinidae</taxon>
        <taxon>Conifers II</taxon>
        <taxon>Cupressales</taxon>
        <taxon>Taxaceae</taxon>
        <taxon>Taxus</taxon>
    </lineage>
</organism>
<name>A0AA38CWI3_TAXCH</name>
<evidence type="ECO:0000256" key="1">
    <source>
        <dbReference type="ARBA" id="ARBA00022737"/>
    </source>
</evidence>
<dbReference type="InterPro" id="IPR042197">
    <property type="entry name" value="Apaf_helical"/>
</dbReference>
<evidence type="ECO:0000256" key="2">
    <source>
        <dbReference type="ARBA" id="ARBA00022821"/>
    </source>
</evidence>
<dbReference type="InterPro" id="IPR055414">
    <property type="entry name" value="LRR_R13L4/SHOC2-like"/>
</dbReference>
<dbReference type="Pfam" id="PF01582">
    <property type="entry name" value="TIR"/>
    <property type="match status" value="1"/>
</dbReference>
<dbReference type="GO" id="GO:0043531">
    <property type="term" value="F:ADP binding"/>
    <property type="evidence" value="ECO:0007669"/>
    <property type="project" value="InterPro"/>
</dbReference>
<feature type="non-terminal residue" evidence="4">
    <location>
        <position position="1"/>
    </location>
</feature>
<feature type="domain" description="TIR" evidence="3">
    <location>
        <begin position="16"/>
        <end position="181"/>
    </location>
</feature>
<comment type="caution">
    <text evidence="4">The sequence shown here is derived from an EMBL/GenBank/DDBJ whole genome shotgun (WGS) entry which is preliminary data.</text>
</comment>
<proteinExistence type="predicted"/>
<sequence length="1273" mass="143888">SANSVMEEEMLDSIGEDYHVFINHRGPDVKKTLASLIYHALTRSGLRVFLDKKELRAGDSVSPAILSAIHSASVHIAIFSKRYAESAWCLNELIQMLQSQRSHQAKVIPVFCDVQPSDLRYIDKGIYAQAFCKHIKDGRVEIGLVERWRDSLKDASHISGLEINMDQDDLGEFVNEIVEIVLKEIRMEQLDVAMHPVGLDQAAKDFHNEIFNQNELSESSSTMVVGIVGLGGSGKSTLVKHFYNSKLSEFRRSSFLADVGKKDLTSLQKTLLTDLLGCSKLNIENTSKGRRLLRDRLRGFPRVLIVFDGIDDTEQLENLLLVKDVLTNGSLILVTSRDRNLLVRSQINILYDVKLLSVKDAQQLFCQHAFHQPIPLRDFEYLVAELVDICGGFPLALKILAGQLCGNRYRNYWMRQLQNFQTQMPDNILQGILKSSYESLKYKEKEAFLDIAHFLDGEDKDLAVRVLEGLVQSNGLDCLYILHQKCLVEFEIANVDLNVDIQPLLTVVRLLAYLILSTLYRNRQNYTMPTFKRSHFDIELWRRPKGSLKIRMHSLVRELARQMGREQSSLRLCCRKDTMISTQLQSKPFTVRGIRRDEDEGKIQLPLFLRNQDICGLKLLVLQHSSSDLQTNGLSGDLVWLRMRKFNLNAIFWSRLQLSDLRVLELTDVNSQDLYHLSVSKPPSQLRELTVTCQTAISFGSISSTGFDHSSTKSFLQPAQMGSSSSPANSFLTWLGKLNLKNLVKLVLKNIEGMSSLPIKFEELRNLRHVDLSGWDDLKELPSSFTELSQLQYLALRDCSELLLPDLGKITTLEYLDIGGCYSLQELPRGTIAQRSLKYLNLVHTSMKQLPENLGELENLEQLYIGSDVLTGLPSSLTNLSRLIDLILYGCTHLCDISKSVEQLMHLEKLGVYRSRVSTLPEDIVWKSIKVLHVEDCFAMNEEQLNFQIQASVNHGELALKAPHDNRVSCLTNLIIRHSPLSKVCIPEAKSIFPNLEIVDLSNNESLTEIEGLPGNSIRLNLEHCPALKTLTCLSNLTSLKYLNVSGCGELETMYVGGLSSIQVIKAEECWKLQNIEGLEQLQKLSHFQISTDSTWRDILTFPCNISSAILWGGTVDTASVDETYAIARSFEHVTVRGIPPVVLNQGFPFTVKLEEESLEGAILICLVAHRSCVFEVKLLGHAYTTSCSKSSSTDDGNTYRAHMLMWTKDSEVFKDLKFCNEKKLYCNIELLNPPNETKDEILPANGGLKKGWVVMAENLDFCKQFLTFVFHD</sequence>
<evidence type="ECO:0000313" key="5">
    <source>
        <dbReference type="Proteomes" id="UP000824469"/>
    </source>
</evidence>
<dbReference type="Gene3D" id="3.40.50.10140">
    <property type="entry name" value="Toll/interleukin-1 receptor homology (TIR) domain"/>
    <property type="match status" value="1"/>
</dbReference>
<dbReference type="PRINTS" id="PR00364">
    <property type="entry name" value="DISEASERSIST"/>
</dbReference>
<dbReference type="InterPro" id="IPR044974">
    <property type="entry name" value="Disease_R_plants"/>
</dbReference>
<keyword evidence="5" id="KW-1185">Reference proteome</keyword>
<dbReference type="SUPFAM" id="SSF52540">
    <property type="entry name" value="P-loop containing nucleoside triphosphate hydrolases"/>
    <property type="match status" value="1"/>
</dbReference>
<dbReference type="InterPro" id="IPR032675">
    <property type="entry name" value="LRR_dom_sf"/>
</dbReference>
<dbReference type="Gene3D" id="1.10.8.430">
    <property type="entry name" value="Helical domain of apoptotic protease-activating factors"/>
    <property type="match status" value="1"/>
</dbReference>
<reference evidence="4 5" key="1">
    <citation type="journal article" date="2021" name="Nat. Plants">
        <title>The Taxus genome provides insights into paclitaxel biosynthesis.</title>
        <authorList>
            <person name="Xiong X."/>
            <person name="Gou J."/>
            <person name="Liao Q."/>
            <person name="Li Y."/>
            <person name="Zhou Q."/>
            <person name="Bi G."/>
            <person name="Li C."/>
            <person name="Du R."/>
            <person name="Wang X."/>
            <person name="Sun T."/>
            <person name="Guo L."/>
            <person name="Liang H."/>
            <person name="Lu P."/>
            <person name="Wu Y."/>
            <person name="Zhang Z."/>
            <person name="Ro D.K."/>
            <person name="Shang Y."/>
            <person name="Huang S."/>
            <person name="Yan J."/>
        </authorList>
    </citation>
    <scope>NUCLEOTIDE SEQUENCE [LARGE SCALE GENOMIC DNA]</scope>
    <source>
        <strain evidence="4">Ta-2019</strain>
    </source>
</reference>
<dbReference type="AlphaFoldDB" id="A0AA38CWI3"/>
<dbReference type="SMART" id="SM00255">
    <property type="entry name" value="TIR"/>
    <property type="match status" value="1"/>
</dbReference>
<dbReference type="Gene3D" id="3.80.10.10">
    <property type="entry name" value="Ribonuclease Inhibitor"/>
    <property type="match status" value="2"/>
</dbReference>
<dbReference type="Proteomes" id="UP000824469">
    <property type="component" value="Unassembled WGS sequence"/>
</dbReference>
<dbReference type="InterPro" id="IPR035897">
    <property type="entry name" value="Toll_tir_struct_dom_sf"/>
</dbReference>
<dbReference type="InterPro" id="IPR027417">
    <property type="entry name" value="P-loop_NTPase"/>
</dbReference>
<protein>
    <recommendedName>
        <fullName evidence="3">TIR domain-containing protein</fullName>
    </recommendedName>
</protein>
<dbReference type="SUPFAM" id="SSF52058">
    <property type="entry name" value="L domain-like"/>
    <property type="match status" value="1"/>
</dbReference>
<gene>
    <name evidence="4" type="ORF">KI387_008008</name>
</gene>
<dbReference type="Gene3D" id="3.40.50.300">
    <property type="entry name" value="P-loop containing nucleotide triphosphate hydrolases"/>
    <property type="match status" value="1"/>
</dbReference>
<dbReference type="GO" id="GO:0006952">
    <property type="term" value="P:defense response"/>
    <property type="evidence" value="ECO:0007669"/>
    <property type="project" value="UniProtKB-KW"/>
</dbReference>
<dbReference type="PROSITE" id="PS50104">
    <property type="entry name" value="TIR"/>
    <property type="match status" value="1"/>
</dbReference>
<dbReference type="InterPro" id="IPR000157">
    <property type="entry name" value="TIR_dom"/>
</dbReference>
<evidence type="ECO:0000313" key="4">
    <source>
        <dbReference type="EMBL" id="KAH9303604.1"/>
    </source>
</evidence>
<accession>A0AA38CWI3</accession>
<keyword evidence="2" id="KW-0611">Plant defense</keyword>
<dbReference type="Pfam" id="PF23598">
    <property type="entry name" value="LRR_14"/>
    <property type="match status" value="1"/>
</dbReference>
<keyword evidence="1" id="KW-0677">Repeat</keyword>